<dbReference type="GO" id="GO:0006310">
    <property type="term" value="P:DNA recombination"/>
    <property type="evidence" value="ECO:0007669"/>
    <property type="project" value="UniProtKB-KW"/>
</dbReference>
<organism evidence="2">
    <name type="scientific">Bacteroides fragilis</name>
    <dbReference type="NCBI Taxonomy" id="817"/>
    <lineage>
        <taxon>Bacteria</taxon>
        <taxon>Pseudomonadati</taxon>
        <taxon>Bacteroidota</taxon>
        <taxon>Bacteroidia</taxon>
        <taxon>Bacteroidales</taxon>
        <taxon>Bacteroidaceae</taxon>
        <taxon>Bacteroides</taxon>
    </lineage>
</organism>
<evidence type="ECO:0000313" key="2">
    <source>
        <dbReference type="EMBL" id="KFX73682.1"/>
    </source>
</evidence>
<comment type="caution">
    <text evidence="2">The sequence shown here is derived from an EMBL/GenBank/DDBJ whole genome shotgun (WGS) entry which is preliminary data.</text>
</comment>
<gene>
    <name evidence="2" type="ORF">EE52_0216735</name>
</gene>
<dbReference type="CDD" id="cd01185">
    <property type="entry name" value="INTN1_C_like"/>
    <property type="match status" value="1"/>
</dbReference>
<dbReference type="PATRIC" id="fig|817.53.peg.3450"/>
<reference evidence="2" key="1">
    <citation type="book" date="2014" name="THE 24TH EUROPEAN CONGRESS OF CLINICAL MICROBIOLOGY AND INFECTIOUS DISEASES" publisher="ECCMID 2014" city="Barcelona, Spain">
        <title>Identification of resistance genes in three multidrug-resistant Bacteroides fragilis isolates by whole genome sequencing.</title>
        <editorList>
            <person name="Unknown"/>
            <person name="A."/>
        </editorList>
        <authorList>
            <person name="Sydenham T.V."/>
            <person name="Hasman H."/>
            <person name="Wang M."/>
            <person name="Soki J."/>
            <person name="Nagy E."/>
            <person name="Justesen U.S."/>
        </authorList>
    </citation>
    <scope>NUCLEOTIDE SEQUENCE</scope>
    <source>
        <strain evidence="2">DCMOUH0018B</strain>
    </source>
</reference>
<sequence length="191" mass="21906">MKSLPIKNTSLTLEETNLILKARFTITRLDKIRDIFLFSCFTGLSYNDIKNLTINNLVITPDGKYWLKIYVQKSNTPIKIPLLDISRTIIEKYRNSSNETGSLLPVPSIQKTNYYLKEVGKECKLEKHLTFNFARHTFICTIIVGNDLETSIVNKLIGRKVQGNSKITDFQLYKAMKTVSEKLKGNNIINI</sequence>
<dbReference type="GO" id="GO:0015074">
    <property type="term" value="P:DNA integration"/>
    <property type="evidence" value="ECO:0007669"/>
    <property type="project" value="InterPro"/>
</dbReference>
<dbReference type="Gene3D" id="1.10.443.10">
    <property type="entry name" value="Intergrase catalytic core"/>
    <property type="match status" value="1"/>
</dbReference>
<dbReference type="GO" id="GO:0003677">
    <property type="term" value="F:DNA binding"/>
    <property type="evidence" value="ECO:0007669"/>
    <property type="project" value="InterPro"/>
</dbReference>
<protein>
    <recommendedName>
        <fullName evidence="3">Tyr recombinase domain-containing protein</fullName>
    </recommendedName>
</protein>
<keyword evidence="1" id="KW-0233">DNA recombination</keyword>
<dbReference type="EMBL" id="JMZZ02000213">
    <property type="protein sequence ID" value="KFX73682.1"/>
    <property type="molecule type" value="Genomic_DNA"/>
</dbReference>
<accession>A0A0I9S7C7</accession>
<dbReference type="SUPFAM" id="SSF56349">
    <property type="entry name" value="DNA breaking-rejoining enzymes"/>
    <property type="match status" value="1"/>
</dbReference>
<dbReference type="InterPro" id="IPR013762">
    <property type="entry name" value="Integrase-like_cat_sf"/>
</dbReference>
<evidence type="ECO:0000256" key="1">
    <source>
        <dbReference type="ARBA" id="ARBA00023172"/>
    </source>
</evidence>
<evidence type="ECO:0008006" key="3">
    <source>
        <dbReference type="Google" id="ProtNLM"/>
    </source>
</evidence>
<dbReference type="InterPro" id="IPR011010">
    <property type="entry name" value="DNA_brk_join_enz"/>
</dbReference>
<dbReference type="RefSeq" id="WP_044301345.1">
    <property type="nucleotide sequence ID" value="NZ_CP036542.1"/>
</dbReference>
<proteinExistence type="predicted"/>
<name>A0A0I9S7C7_BACFG</name>
<reference evidence="2" key="2">
    <citation type="submission" date="2014-07" db="EMBL/GenBank/DDBJ databases">
        <title>Genetics and epidemiology of antimicrobial resistance in B. fragilis group.</title>
        <authorList>
            <person name="Sydenham T.V."/>
            <person name="Hasman H."/>
            <person name="Kemp M."/>
            <person name="Justesen U.S."/>
        </authorList>
    </citation>
    <scope>NUCLEOTIDE SEQUENCE [LARGE SCALE GENOMIC DNA]</scope>
    <source>
        <strain evidence="2">DCMOUH0018B</strain>
    </source>
</reference>
<dbReference type="AlphaFoldDB" id="A0A0I9S7C7"/>